<proteinExistence type="predicted"/>
<evidence type="ECO:0008006" key="3">
    <source>
        <dbReference type="Google" id="ProtNLM"/>
    </source>
</evidence>
<dbReference type="Proteomes" id="UP001144612">
    <property type="component" value="Unassembled WGS sequence"/>
</dbReference>
<evidence type="ECO:0000313" key="1">
    <source>
        <dbReference type="EMBL" id="MCY6960347.1"/>
    </source>
</evidence>
<evidence type="ECO:0000313" key="2">
    <source>
        <dbReference type="Proteomes" id="UP001144612"/>
    </source>
</evidence>
<dbReference type="RefSeq" id="WP_268062784.1">
    <property type="nucleotide sequence ID" value="NZ_JAPQFJ010000025.1"/>
</dbReference>
<comment type="caution">
    <text evidence="1">The sequence shown here is derived from an EMBL/GenBank/DDBJ whole genome shotgun (WGS) entry which is preliminary data.</text>
</comment>
<gene>
    <name evidence="1" type="ORF">OW729_17175</name>
</gene>
<name>A0ABT4DDH1_9CLOT</name>
<organism evidence="1 2">
    <name type="scientific">Clostridium brassicae</name>
    <dbReference type="NCBI Taxonomy" id="2999072"/>
    <lineage>
        <taxon>Bacteria</taxon>
        <taxon>Bacillati</taxon>
        <taxon>Bacillota</taxon>
        <taxon>Clostridia</taxon>
        <taxon>Eubacteriales</taxon>
        <taxon>Clostridiaceae</taxon>
        <taxon>Clostridium</taxon>
    </lineage>
</organism>
<protein>
    <recommendedName>
        <fullName evidence="3">Quinate/shikimate 5-dehydrogenase/glutamyl-tRNA reductase domain-containing protein</fullName>
    </recommendedName>
</protein>
<sequence>MNKNSVVIYATTELEKSYSDNNLWGKIKDKIYTRYEGEYLIKDLGITVSKVKFPPNFHESAFQRNVYEINKKFGSNNSSLALKTIRKLDYYFYSDFQKKLLAYSVVKSIQLILMTRQKSISNSCILVFDGADEINRYIVFELAKKSKFFILLSNNVRKTRELCDYIISNFGSSPVVTNDIDFALKSADFIITSKPLNISSESPIWYLDNTYSPKKYDNLIINDVSYSTPWQVEELDLTPELLGAIFANNKIEDIEVFLEENKVFIKNVGFKSAKLLP</sequence>
<keyword evidence="2" id="KW-1185">Reference proteome</keyword>
<dbReference type="EMBL" id="JAPQFJ010000025">
    <property type="protein sequence ID" value="MCY6960347.1"/>
    <property type="molecule type" value="Genomic_DNA"/>
</dbReference>
<accession>A0ABT4DDH1</accession>
<reference evidence="1" key="1">
    <citation type="submission" date="2022-12" db="EMBL/GenBank/DDBJ databases">
        <title>Clostridium sp. nov., isolated from industrial wastewater.</title>
        <authorList>
            <person name="Jiayan W."/>
        </authorList>
    </citation>
    <scope>NUCLEOTIDE SEQUENCE</scope>
    <source>
        <strain evidence="1">ZC22-4</strain>
    </source>
</reference>